<comment type="caution">
    <text evidence="3">The sequence shown here is derived from an EMBL/GenBank/DDBJ whole genome shotgun (WGS) entry which is preliminary data.</text>
</comment>
<dbReference type="InterPro" id="IPR043993">
    <property type="entry name" value="T4SS_pilin"/>
</dbReference>
<feature type="signal peptide" evidence="2">
    <location>
        <begin position="1"/>
        <end position="32"/>
    </location>
</feature>
<dbReference type="AlphaFoldDB" id="A0A1G2PTE6"/>
<dbReference type="EMBL" id="MHSW01000020">
    <property type="protein sequence ID" value="OHA51626.1"/>
    <property type="molecule type" value="Genomic_DNA"/>
</dbReference>
<keyword evidence="1" id="KW-0812">Transmembrane</keyword>
<accession>A0A1G2PTE6</accession>
<proteinExistence type="predicted"/>
<keyword evidence="1" id="KW-1133">Transmembrane helix</keyword>
<evidence type="ECO:0000313" key="4">
    <source>
        <dbReference type="Proteomes" id="UP000176951"/>
    </source>
</evidence>
<organism evidence="3 4">
    <name type="scientific">Candidatus Terrybacteria bacterium RIFCSPLOWO2_01_FULL_40_23</name>
    <dbReference type="NCBI Taxonomy" id="1802366"/>
    <lineage>
        <taxon>Bacteria</taxon>
        <taxon>Candidatus Terryibacteriota</taxon>
    </lineage>
</organism>
<evidence type="ECO:0000256" key="2">
    <source>
        <dbReference type="SAM" id="SignalP"/>
    </source>
</evidence>
<evidence type="ECO:0000256" key="1">
    <source>
        <dbReference type="SAM" id="Phobius"/>
    </source>
</evidence>
<dbReference type="Proteomes" id="UP000176951">
    <property type="component" value="Unassembled WGS sequence"/>
</dbReference>
<keyword evidence="1" id="KW-0472">Membrane</keyword>
<evidence type="ECO:0000313" key="3">
    <source>
        <dbReference type="EMBL" id="OHA51626.1"/>
    </source>
</evidence>
<reference evidence="3 4" key="1">
    <citation type="journal article" date="2016" name="Nat. Commun.">
        <title>Thousands of microbial genomes shed light on interconnected biogeochemical processes in an aquifer system.</title>
        <authorList>
            <person name="Anantharaman K."/>
            <person name="Brown C.T."/>
            <person name="Hug L.A."/>
            <person name="Sharon I."/>
            <person name="Castelle C.J."/>
            <person name="Probst A.J."/>
            <person name="Thomas B.C."/>
            <person name="Singh A."/>
            <person name="Wilkins M.J."/>
            <person name="Karaoz U."/>
            <person name="Brodie E.L."/>
            <person name="Williams K.H."/>
            <person name="Hubbard S.S."/>
            <person name="Banfield J.F."/>
        </authorList>
    </citation>
    <scope>NUCLEOTIDE SEQUENCE [LARGE SCALE GENOMIC DNA]</scope>
</reference>
<gene>
    <name evidence="3" type="ORF">A3A97_04405</name>
</gene>
<sequence length="321" mass="33043">MFYAIKTNRSIRPLFFAALALLFSFFVLSKQAAAYEDPAACSKSFEFETGLIPSNWRQLGGFVYNNSPAEFIGWFFTLALGIAGFLALIMIVVAGIEYTASAGNSGSQTRAKERIQNALLGLGLLIASFVILNTINTSLTNIKNPTLLAKPIGTSAQTCTCTTQGTPIPGKTTCASATYCAITQNCTYKQFYCNPGDNCSKTAQNGWYTQIYCCSFSAPPTSGGGFGGGGSGGTSCTTTATVYGCRQNPCKSGETCTPGGPGGTPLTCCLGGTCTDFTPAANYSCSPTINGDCNVGETCSFGGTGTTQCCSTGGGGAGGGF</sequence>
<feature type="transmembrane region" description="Helical" evidence="1">
    <location>
        <begin position="117"/>
        <end position="135"/>
    </location>
</feature>
<dbReference type="Pfam" id="PF18895">
    <property type="entry name" value="T4SS_pilin"/>
    <property type="match status" value="1"/>
</dbReference>
<feature type="transmembrane region" description="Helical" evidence="1">
    <location>
        <begin position="71"/>
        <end position="96"/>
    </location>
</feature>
<protein>
    <submittedName>
        <fullName evidence="3">Uncharacterized protein</fullName>
    </submittedName>
</protein>
<name>A0A1G2PTE6_9BACT</name>
<feature type="chain" id="PRO_5009583941" evidence="2">
    <location>
        <begin position="33"/>
        <end position="321"/>
    </location>
</feature>
<keyword evidence="2" id="KW-0732">Signal</keyword>